<dbReference type="GeneID" id="37024245"/>
<dbReference type="RefSeq" id="XP_025356431.1">
    <property type="nucleotide sequence ID" value="XM_025502464.1"/>
</dbReference>
<sequence length="143" mass="15777">MTITVRIFIISLLLFFLNTGCIAAPQGQMQLFLPPSLSTCMPIQIQWNNAIGPTANISVFTLTNQSTLNVEPARRFSNLDAETGSYLWRIDLPSNQNVIVRLTDSAGRLVDSPPTTIVRSVASEPPCKNNHIVPSLFQQMSCE</sequence>
<feature type="signal peptide" evidence="1">
    <location>
        <begin position="1"/>
        <end position="23"/>
    </location>
</feature>
<feature type="chain" id="PRO_5016300521" evidence="1">
    <location>
        <begin position="24"/>
        <end position="143"/>
    </location>
</feature>
<dbReference type="EMBL" id="KZ819603">
    <property type="protein sequence ID" value="PWN36129.1"/>
    <property type="molecule type" value="Genomic_DNA"/>
</dbReference>
<gene>
    <name evidence="2" type="ORF">FA14DRAFT_52080</name>
</gene>
<dbReference type="InParanoid" id="A0A316VES8"/>
<organism evidence="2 3">
    <name type="scientific">Meira miltonrushii</name>
    <dbReference type="NCBI Taxonomy" id="1280837"/>
    <lineage>
        <taxon>Eukaryota</taxon>
        <taxon>Fungi</taxon>
        <taxon>Dikarya</taxon>
        <taxon>Basidiomycota</taxon>
        <taxon>Ustilaginomycotina</taxon>
        <taxon>Exobasidiomycetes</taxon>
        <taxon>Exobasidiales</taxon>
        <taxon>Brachybasidiaceae</taxon>
        <taxon>Meira</taxon>
    </lineage>
</organism>
<keyword evidence="1" id="KW-0732">Signal</keyword>
<dbReference type="Proteomes" id="UP000245771">
    <property type="component" value="Unassembled WGS sequence"/>
</dbReference>
<evidence type="ECO:0000313" key="3">
    <source>
        <dbReference type="Proteomes" id="UP000245771"/>
    </source>
</evidence>
<reference evidence="2 3" key="1">
    <citation type="journal article" date="2018" name="Mol. Biol. Evol.">
        <title>Broad Genomic Sampling Reveals a Smut Pathogenic Ancestry of the Fungal Clade Ustilaginomycotina.</title>
        <authorList>
            <person name="Kijpornyongpan T."/>
            <person name="Mondo S.J."/>
            <person name="Barry K."/>
            <person name="Sandor L."/>
            <person name="Lee J."/>
            <person name="Lipzen A."/>
            <person name="Pangilinan J."/>
            <person name="LaButti K."/>
            <person name="Hainaut M."/>
            <person name="Henrissat B."/>
            <person name="Grigoriev I.V."/>
            <person name="Spatafora J.W."/>
            <person name="Aime M.C."/>
        </authorList>
    </citation>
    <scope>NUCLEOTIDE SEQUENCE [LARGE SCALE GENOMIC DNA]</scope>
    <source>
        <strain evidence="2 3">MCA 3882</strain>
    </source>
</reference>
<evidence type="ECO:0000256" key="1">
    <source>
        <dbReference type="SAM" id="SignalP"/>
    </source>
</evidence>
<keyword evidence="3" id="KW-1185">Reference proteome</keyword>
<protein>
    <submittedName>
        <fullName evidence="2">Uncharacterized protein</fullName>
    </submittedName>
</protein>
<proteinExistence type="predicted"/>
<dbReference type="AlphaFoldDB" id="A0A316VES8"/>
<evidence type="ECO:0000313" key="2">
    <source>
        <dbReference type="EMBL" id="PWN36129.1"/>
    </source>
</evidence>
<accession>A0A316VES8</accession>
<name>A0A316VES8_9BASI</name>